<proteinExistence type="inferred from homology"/>
<gene>
    <name evidence="13" type="ORF">IO98_08605</name>
</gene>
<sequence length="163" mass="19093">MSQLPPQEFRTVRGYELKKQNESRLTPALEDYLEMAYRLCMEESCTRINRLSGQLHVRPSSASKMVAKLVQLGYLRYDSLENILLTDEGKITGNYLLERHNVLERFFTMLKSPRPLEEAELVEHMLGDLTILEIKVLMEFFIQNPDIGKQFENFRDMVNCSKE</sequence>
<dbReference type="GO" id="GO:0046914">
    <property type="term" value="F:transition metal ion binding"/>
    <property type="evidence" value="ECO:0007669"/>
    <property type="project" value="InterPro"/>
</dbReference>
<dbReference type="Proteomes" id="UP000028525">
    <property type="component" value="Unassembled WGS sequence"/>
</dbReference>
<dbReference type="PANTHER" id="PTHR33238:SF11">
    <property type="entry name" value="TRANSCRIPTIONAL REGULATOR MNTR"/>
    <property type="match status" value="1"/>
</dbReference>
<dbReference type="AlphaFoldDB" id="A0A084JP92"/>
<dbReference type="InterPro" id="IPR001367">
    <property type="entry name" value="Fe_dep_repressor"/>
</dbReference>
<keyword evidence="8" id="KW-0010">Activator</keyword>
<dbReference type="InterPro" id="IPR022687">
    <property type="entry name" value="HTH_DTXR"/>
</dbReference>
<comment type="subunit">
    <text evidence="3">Homodimer.</text>
</comment>
<dbReference type="GO" id="GO:0003700">
    <property type="term" value="F:DNA-binding transcription factor activity"/>
    <property type="evidence" value="ECO:0007669"/>
    <property type="project" value="InterPro"/>
</dbReference>
<comment type="caution">
    <text evidence="13">The sequence shown here is derived from an EMBL/GenBank/DDBJ whole genome shotgun (WGS) entry which is preliminary data.</text>
</comment>
<dbReference type="SUPFAM" id="SSF46785">
    <property type="entry name" value="Winged helix' DNA-binding domain"/>
    <property type="match status" value="1"/>
</dbReference>
<reference evidence="13 14" key="1">
    <citation type="submission" date="2014-07" db="EMBL/GenBank/DDBJ databases">
        <title>Draft genome of Clostridium celerecrescens 152B isolated from sediments associated with methane hydrate from Krishna Godavari basin.</title>
        <authorList>
            <person name="Honkalas V.S."/>
            <person name="Dabir A.P."/>
            <person name="Arora P."/>
            <person name="Dhakephalkar P.K."/>
        </authorList>
    </citation>
    <scope>NUCLEOTIDE SEQUENCE [LARGE SCALE GENOMIC DNA]</scope>
    <source>
        <strain evidence="13 14">152B</strain>
    </source>
</reference>
<dbReference type="Pfam" id="PF02742">
    <property type="entry name" value="Fe_dep_repr_C"/>
    <property type="match status" value="1"/>
</dbReference>
<evidence type="ECO:0000256" key="3">
    <source>
        <dbReference type="ARBA" id="ARBA00011738"/>
    </source>
</evidence>
<dbReference type="InterPro" id="IPR036388">
    <property type="entry name" value="WH-like_DNA-bd_sf"/>
</dbReference>
<keyword evidence="4" id="KW-0963">Cytoplasm</keyword>
<evidence type="ECO:0000256" key="6">
    <source>
        <dbReference type="ARBA" id="ARBA00023015"/>
    </source>
</evidence>
<dbReference type="SMART" id="SM00529">
    <property type="entry name" value="HTH_DTXR"/>
    <property type="match status" value="1"/>
</dbReference>
<accession>A0A084JP92</accession>
<evidence type="ECO:0000256" key="1">
    <source>
        <dbReference type="ARBA" id="ARBA00004496"/>
    </source>
</evidence>
<keyword evidence="9" id="KW-0804">Transcription</keyword>
<dbReference type="GO" id="GO:0005737">
    <property type="term" value="C:cytoplasm"/>
    <property type="evidence" value="ECO:0007669"/>
    <property type="project" value="UniProtKB-SubCell"/>
</dbReference>
<keyword evidence="5" id="KW-0678">Repressor</keyword>
<evidence type="ECO:0000313" key="14">
    <source>
        <dbReference type="Proteomes" id="UP000028525"/>
    </source>
</evidence>
<name>A0A084JP92_9FIRM</name>
<dbReference type="GO" id="GO:0046983">
    <property type="term" value="F:protein dimerization activity"/>
    <property type="evidence" value="ECO:0007669"/>
    <property type="project" value="InterPro"/>
</dbReference>
<evidence type="ECO:0000256" key="4">
    <source>
        <dbReference type="ARBA" id="ARBA00022490"/>
    </source>
</evidence>
<protein>
    <recommendedName>
        <fullName evidence="11">Manganese transport regulator</fullName>
    </recommendedName>
</protein>
<dbReference type="OrthoDB" id="9791355at2"/>
<dbReference type="InterPro" id="IPR050536">
    <property type="entry name" value="DtxR_MntR_Metal-Reg"/>
</dbReference>
<dbReference type="PROSITE" id="PS50944">
    <property type="entry name" value="HTH_DTXR"/>
    <property type="match status" value="1"/>
</dbReference>
<dbReference type="STRING" id="29354.IO98_08605"/>
<dbReference type="SUPFAM" id="SSF47979">
    <property type="entry name" value="Iron-dependent repressor protein, dimerization domain"/>
    <property type="match status" value="1"/>
</dbReference>
<keyword evidence="10" id="KW-0464">Manganese</keyword>
<evidence type="ECO:0000256" key="11">
    <source>
        <dbReference type="ARBA" id="ARBA00032593"/>
    </source>
</evidence>
<dbReference type="GO" id="GO:0003677">
    <property type="term" value="F:DNA binding"/>
    <property type="evidence" value="ECO:0007669"/>
    <property type="project" value="UniProtKB-KW"/>
</dbReference>
<evidence type="ECO:0000256" key="5">
    <source>
        <dbReference type="ARBA" id="ARBA00022491"/>
    </source>
</evidence>
<evidence type="ECO:0000256" key="9">
    <source>
        <dbReference type="ARBA" id="ARBA00023163"/>
    </source>
</evidence>
<dbReference type="PANTHER" id="PTHR33238">
    <property type="entry name" value="IRON (METAL) DEPENDENT REPRESSOR, DTXR FAMILY"/>
    <property type="match status" value="1"/>
</dbReference>
<evidence type="ECO:0000313" key="13">
    <source>
        <dbReference type="EMBL" id="KEZ90776.1"/>
    </source>
</evidence>
<evidence type="ECO:0000256" key="8">
    <source>
        <dbReference type="ARBA" id="ARBA00023159"/>
    </source>
</evidence>
<dbReference type="Gene3D" id="1.10.60.10">
    <property type="entry name" value="Iron dependent repressor, metal binding and dimerisation domain"/>
    <property type="match status" value="1"/>
</dbReference>
<dbReference type="InterPro" id="IPR036390">
    <property type="entry name" value="WH_DNA-bd_sf"/>
</dbReference>
<feature type="domain" description="HTH dtxR-type" evidence="12">
    <location>
        <begin position="25"/>
        <end position="86"/>
    </location>
</feature>
<dbReference type="EMBL" id="JPME01000010">
    <property type="protein sequence ID" value="KEZ90776.1"/>
    <property type="molecule type" value="Genomic_DNA"/>
</dbReference>
<evidence type="ECO:0000256" key="10">
    <source>
        <dbReference type="ARBA" id="ARBA00023211"/>
    </source>
</evidence>
<keyword evidence="14" id="KW-1185">Reference proteome</keyword>
<comment type="similarity">
    <text evidence="2">Belongs to the DtxR/MntR family.</text>
</comment>
<keyword evidence="6" id="KW-0805">Transcription regulation</keyword>
<evidence type="ECO:0000256" key="2">
    <source>
        <dbReference type="ARBA" id="ARBA00007871"/>
    </source>
</evidence>
<dbReference type="Gene3D" id="1.10.10.10">
    <property type="entry name" value="Winged helix-like DNA-binding domain superfamily/Winged helix DNA-binding domain"/>
    <property type="match status" value="1"/>
</dbReference>
<comment type="subcellular location">
    <subcellularLocation>
        <location evidence="1">Cytoplasm</location>
    </subcellularLocation>
</comment>
<dbReference type="Pfam" id="PF01325">
    <property type="entry name" value="Fe_dep_repress"/>
    <property type="match status" value="1"/>
</dbReference>
<dbReference type="InterPro" id="IPR036421">
    <property type="entry name" value="Fe_dep_repressor_sf"/>
</dbReference>
<organism evidence="13 14">
    <name type="scientific">Lacrimispora celerecrescens</name>
    <dbReference type="NCBI Taxonomy" id="29354"/>
    <lineage>
        <taxon>Bacteria</taxon>
        <taxon>Bacillati</taxon>
        <taxon>Bacillota</taxon>
        <taxon>Clostridia</taxon>
        <taxon>Lachnospirales</taxon>
        <taxon>Lachnospiraceae</taxon>
        <taxon>Lacrimispora</taxon>
    </lineage>
</organism>
<keyword evidence="7" id="KW-0238">DNA-binding</keyword>
<evidence type="ECO:0000256" key="7">
    <source>
        <dbReference type="ARBA" id="ARBA00023125"/>
    </source>
</evidence>
<dbReference type="InterPro" id="IPR022689">
    <property type="entry name" value="Iron_dep_repressor"/>
</dbReference>
<dbReference type="RefSeq" id="WP_038280060.1">
    <property type="nucleotide sequence ID" value="NZ_JPME01000010.1"/>
</dbReference>
<evidence type="ECO:0000259" key="12">
    <source>
        <dbReference type="PROSITE" id="PS50944"/>
    </source>
</evidence>